<dbReference type="EMBL" id="CP038635">
    <property type="protein sequence ID" value="QBY51749.1"/>
    <property type="molecule type" value="Genomic_DNA"/>
</dbReference>
<evidence type="ECO:0000313" key="2">
    <source>
        <dbReference type="Proteomes" id="UP000295294"/>
    </source>
</evidence>
<accession>A0A4P7LCD8</accession>
<dbReference type="Proteomes" id="UP000295294">
    <property type="component" value="Chromosome 2"/>
</dbReference>
<organism evidence="1 2">
    <name type="scientific">Cupriavidus oxalaticus</name>
    <dbReference type="NCBI Taxonomy" id="96344"/>
    <lineage>
        <taxon>Bacteria</taxon>
        <taxon>Pseudomonadati</taxon>
        <taxon>Pseudomonadota</taxon>
        <taxon>Betaproteobacteria</taxon>
        <taxon>Burkholderiales</taxon>
        <taxon>Burkholderiaceae</taxon>
        <taxon>Cupriavidus</taxon>
    </lineage>
</organism>
<proteinExistence type="predicted"/>
<sequence>MTWAFQMAKFFESREELFLYALRDCIDGSCIAIAFSHTPLGNQLEGWLEAAIHDGGIPESILTDHALSADNEALSNWARRRSVTVISATPVTAMPDERMMRSALRRLEEVSPNHSNLNSLAVLHALAEWRIDYNLHL</sequence>
<reference evidence="1 2" key="1">
    <citation type="submission" date="2019-03" db="EMBL/GenBank/DDBJ databases">
        <title>Efficiently degradation of phenoxyalkanoic acid herbicides by Cupriavidus oxalaticus strain X32.</title>
        <authorList>
            <person name="Sheng X."/>
        </authorList>
    </citation>
    <scope>NUCLEOTIDE SEQUENCE [LARGE SCALE GENOMIC DNA]</scope>
    <source>
        <strain evidence="1 2">X32</strain>
    </source>
</reference>
<name>A0A4P7LCD8_9BURK</name>
<evidence type="ECO:0000313" key="1">
    <source>
        <dbReference type="EMBL" id="QBY51749.1"/>
    </source>
</evidence>
<dbReference type="KEGG" id="cox:E0W60_10880"/>
<protein>
    <submittedName>
        <fullName evidence="1">Uncharacterized protein</fullName>
    </submittedName>
</protein>
<gene>
    <name evidence="1" type="ORF">E0W60_10880</name>
</gene>
<dbReference type="RefSeq" id="WP_135704051.1">
    <property type="nucleotide sequence ID" value="NZ_CP038635.1"/>
</dbReference>
<dbReference type="AlphaFoldDB" id="A0A4P7LCD8"/>